<feature type="domain" description="AMP-dependent synthetase/ligase" evidence="3">
    <location>
        <begin position="44"/>
        <end position="403"/>
    </location>
</feature>
<keyword evidence="6" id="KW-1185">Reference proteome</keyword>
<evidence type="ECO:0000256" key="1">
    <source>
        <dbReference type="ARBA" id="ARBA00006432"/>
    </source>
</evidence>
<dbReference type="InterPro" id="IPR000873">
    <property type="entry name" value="AMP-dep_synth/lig_dom"/>
</dbReference>
<evidence type="ECO:0000313" key="6">
    <source>
        <dbReference type="Proteomes" id="UP000242525"/>
    </source>
</evidence>
<dbReference type="PANTHER" id="PTHR24096:SF149">
    <property type="entry name" value="AMP-BINDING DOMAIN-CONTAINING PROTEIN-RELATED"/>
    <property type="match status" value="1"/>
</dbReference>
<dbReference type="SUPFAM" id="SSF56801">
    <property type="entry name" value="Acetyl-CoA synthetase-like"/>
    <property type="match status" value="1"/>
</dbReference>
<organism evidence="5 6">
    <name type="scientific">Geotrichum candidum</name>
    <name type="common">Oospora lactis</name>
    <name type="synonym">Dipodascus geotrichum</name>
    <dbReference type="NCBI Taxonomy" id="1173061"/>
    <lineage>
        <taxon>Eukaryota</taxon>
        <taxon>Fungi</taxon>
        <taxon>Dikarya</taxon>
        <taxon>Ascomycota</taxon>
        <taxon>Saccharomycotina</taxon>
        <taxon>Dipodascomycetes</taxon>
        <taxon>Dipodascales</taxon>
        <taxon>Dipodascaceae</taxon>
        <taxon>Geotrichum</taxon>
    </lineage>
</organism>
<dbReference type="Pfam" id="PF00501">
    <property type="entry name" value="AMP-binding"/>
    <property type="match status" value="1"/>
</dbReference>
<dbReference type="PROSITE" id="PS00455">
    <property type="entry name" value="AMP_BINDING"/>
    <property type="match status" value="1"/>
</dbReference>
<dbReference type="InterPro" id="IPR025110">
    <property type="entry name" value="AMP-bd_C"/>
</dbReference>
<dbReference type="PANTHER" id="PTHR24096">
    <property type="entry name" value="LONG-CHAIN-FATTY-ACID--COA LIGASE"/>
    <property type="match status" value="1"/>
</dbReference>
<evidence type="ECO:0000313" key="5">
    <source>
        <dbReference type="EMBL" id="CDO54421.1"/>
    </source>
</evidence>
<protein>
    <submittedName>
        <fullName evidence="5">Similar to Saccharomyces cerevisiae YBR222C PCS60 Peroxisomal protein that binds AMP and mRNA</fullName>
    </submittedName>
</protein>
<sequence length="562" mass="61725">MSLTKKSGQHTIHVSPWTVDLGVITTGNLASFMIESPNIAENLDKKLFIDASAPSTNYLTGADIIEKTQQLSHLLKTKYGVRENDVVCLWLFNSIYLPVLHYAVLGLGGIVSPANVGYLPNELNHQLNVSQAKIIISDAILVDKAKEAASMSDTNVSHIISYDEILEGLAATTEKQPPLYISPEEAKSRHAYYCFSSGTSGAAKGVITTHYNLSSNVIQTKAVGEVIYGQGNTFGAVLPMSHIFGLQTFVYSCPYSAHTTVVFRQFNLELVLQKTSELKINFFHIVPPIAVLFAKSPLIDQYPDVKKHIKQFVSGAAPLSKALANAVTNRIGCRIHQAYGLTETSPVTHFFSYNLDTYDLSGVGWLVPGVEARLVDENGEHVHDFDSPGELVMRGPNIMKGYLRNPQATRDAFTDETLEWFKTGDVAVIKPDGQYQIVDRFKELIKSKGHQVAPAELEAILLTHPDVADVAVTGFHVPEEGTELPRAFIVLKPGTGTGDAGTDALAVKKWFDTRVARHKQLWGGIVLLLEVPKSPSGKILRRMLRSRTDDFAHGYTKVKSKL</sequence>
<dbReference type="GO" id="GO:0019748">
    <property type="term" value="P:secondary metabolic process"/>
    <property type="evidence" value="ECO:0007669"/>
    <property type="project" value="TreeGrafter"/>
</dbReference>
<evidence type="ECO:0000256" key="2">
    <source>
        <dbReference type="ARBA" id="ARBA00022598"/>
    </source>
</evidence>
<reference evidence="5" key="1">
    <citation type="submission" date="2014-03" db="EMBL/GenBank/DDBJ databases">
        <authorList>
            <person name="Casaregola S."/>
        </authorList>
    </citation>
    <scope>NUCLEOTIDE SEQUENCE [LARGE SCALE GENOMIC DNA]</scope>
    <source>
        <strain evidence="5">CLIB 918</strain>
    </source>
</reference>
<dbReference type="STRING" id="1173061.A0A0J9XB52"/>
<accession>A0A0J9XB52</accession>
<dbReference type="GO" id="GO:0016405">
    <property type="term" value="F:CoA-ligase activity"/>
    <property type="evidence" value="ECO:0007669"/>
    <property type="project" value="TreeGrafter"/>
</dbReference>
<dbReference type="EMBL" id="CCBN010000007">
    <property type="protein sequence ID" value="CDO54421.1"/>
    <property type="molecule type" value="Genomic_DNA"/>
</dbReference>
<comment type="similarity">
    <text evidence="1">Belongs to the ATP-dependent AMP-binding enzyme family.</text>
</comment>
<dbReference type="OrthoDB" id="1700726at2759"/>
<name>A0A0J9XB52_GEOCN</name>
<dbReference type="InterPro" id="IPR042099">
    <property type="entry name" value="ANL_N_sf"/>
</dbReference>
<proteinExistence type="inferred from homology"/>
<dbReference type="Proteomes" id="UP000242525">
    <property type="component" value="Unassembled WGS sequence"/>
</dbReference>
<comment type="caution">
    <text evidence="5">The sequence shown here is derived from an EMBL/GenBank/DDBJ whole genome shotgun (WGS) entry which is preliminary data.</text>
</comment>
<dbReference type="InterPro" id="IPR045851">
    <property type="entry name" value="AMP-bd_C_sf"/>
</dbReference>
<feature type="domain" description="AMP-binding enzyme C-terminal" evidence="4">
    <location>
        <begin position="456"/>
        <end position="538"/>
    </location>
</feature>
<dbReference type="InterPro" id="IPR020845">
    <property type="entry name" value="AMP-binding_CS"/>
</dbReference>
<dbReference type="Gene3D" id="3.40.50.12780">
    <property type="entry name" value="N-terminal domain of ligase-like"/>
    <property type="match status" value="1"/>
</dbReference>
<dbReference type="AlphaFoldDB" id="A0A0J9XB52"/>
<dbReference type="Pfam" id="PF13193">
    <property type="entry name" value="AMP-binding_C"/>
    <property type="match status" value="1"/>
</dbReference>
<evidence type="ECO:0000259" key="4">
    <source>
        <dbReference type="Pfam" id="PF13193"/>
    </source>
</evidence>
<dbReference type="Gene3D" id="3.30.300.30">
    <property type="match status" value="1"/>
</dbReference>
<evidence type="ECO:0000259" key="3">
    <source>
        <dbReference type="Pfam" id="PF00501"/>
    </source>
</evidence>
<gene>
    <name evidence="5" type="ORF">BN980_GECA07s04498g</name>
</gene>
<keyword evidence="2" id="KW-0436">Ligase</keyword>